<organism evidence="16 17">
    <name type="scientific">Anditalea andensis</name>
    <dbReference type="NCBI Taxonomy" id="1048983"/>
    <lineage>
        <taxon>Bacteria</taxon>
        <taxon>Pseudomonadati</taxon>
        <taxon>Bacteroidota</taxon>
        <taxon>Cytophagia</taxon>
        <taxon>Cytophagales</taxon>
        <taxon>Cytophagaceae</taxon>
        <taxon>Anditalea</taxon>
    </lineage>
</organism>
<dbReference type="InterPro" id="IPR018062">
    <property type="entry name" value="HTH_AraC-typ_CS"/>
</dbReference>
<dbReference type="PANTHER" id="PTHR43547">
    <property type="entry name" value="TWO-COMPONENT HISTIDINE KINASE"/>
    <property type="match status" value="1"/>
</dbReference>
<keyword evidence="11" id="KW-0804">Transcription</keyword>
<sequence length="1362" mass="156416">MKSSLLLLMMLWAYQIYGQRHNFNISRLTTRDGLSNNHVTDVLEDKMGFIWIGTYDGLNKWNGYDFKIYRKETGNSNSLPGNFILSLEEDNANNIWIGTNNDGLTRYNITEDKFYRYGTVVGDEHSIPGNIIRCIKVDKQNNVWIGTNYGLVKYDPITDTFKRFTFPKGMVYTGTIDVRRILQISDTDLLIQNSLGLYSLNLENELIQKAGYEFPGYHDGLFTKNEPIFFDSNAHLWVGATDGLIRFNTITGESKKYINKENDPGSISSNAFSYIYEDSRKNVWIGTRNRGVNRYNAASENFTVIQEEAYTGKGLTNNIITNIYEDSNANMWFSTQEGGINHFNYKYREFQYYAHNHLDQSSISSNKTGVFQEDEQGNIWIGTKEGGINRYDSDTDAFQRYKLTSKFISPSILGIEVRDNNQLYTAGWDMGLFSFNTKTGEAVNLMDGAKINNKPISLNIKGMKLDTKGNLWLATHEKQGITVYNPAEHKFYNAADPGPYDPQLLGIEYAVSMMEDSKNRLWIISYAGIYMYDTMLHSIKHDPADRNTLGSNYTFDIFEDSGHTVWVGNAGGLDKIIENGRTFTVERYSEKFSLPTNIKGILEDSKGNLWLSANRDIIRFNPVTEKIKQFAIHDVPNQEFYERSRLKSRTGEMFFGGINGFIRFHPDSLVDFKNKSRVYIVDFQLFNKSQTVNGDNSPLVRNILETSQVNLSYDQSVITFEFLGLNYNAFQPLEYAYKMEGFDEDWYFVGEKRFATYTNLPPGKYNFRVHLVENNVLQEAGTFLLLEISPPFWKTGWAYGVYFVLIALTFYLFRKAILYRETLRNEIELEKLEIKNATETNLMKLRFFTNVSHEFRTPLTLIKAPIEKLLSATEDMDREEKNYHYNLIETNTAKLLTLVNQLMDYRKLEAGSLVLETSNGDIVAFCKKTWSIFQVLANKNHITYEFHSEVDSLMMAFDADKLDKIISNLLSNAFKNTHEQGHIKLIIEKHPDGPDGQTGFVHIKVQDDGEGIPKKELKRIFERFYSVPRKDTDVNKGTGIGLALSKELAELHKGEIRVESKKGEGATFTLSIPFAKQKMSNHLLNPITRQIKSETVDREMDHMILGIKPSENPKILILEDDAELRDFLKNELSSGFQVITAVDGEEGLEKAFLEIPHIIISDITMPRMDGVAFCQRIKADHRTSHVPLILLTARHAREKQLEGLTSGADDYILKPFNLEILKLRINNLLHSRKELAEKFKNSQELTFENDQVEDKDKILIQSIIDIVLANLEQEKINADFIAQRVNMSRTLVYLKIEALTGQSVNEFIRNIRLKKAIHLLKESSLNITEIAYTVGFSSQSYFSRSFIKQFGMSPKKFLEIYR</sequence>
<dbReference type="Gene3D" id="1.10.10.60">
    <property type="entry name" value="Homeodomain-like"/>
    <property type="match status" value="1"/>
</dbReference>
<dbReference type="Pfam" id="PF00072">
    <property type="entry name" value="Response_reg"/>
    <property type="match status" value="1"/>
</dbReference>
<dbReference type="InterPro" id="IPR003594">
    <property type="entry name" value="HATPase_dom"/>
</dbReference>
<evidence type="ECO:0000256" key="1">
    <source>
        <dbReference type="ARBA" id="ARBA00000085"/>
    </source>
</evidence>
<evidence type="ECO:0000256" key="2">
    <source>
        <dbReference type="ARBA" id="ARBA00012438"/>
    </source>
</evidence>
<dbReference type="Gene3D" id="2.60.40.10">
    <property type="entry name" value="Immunoglobulins"/>
    <property type="match status" value="1"/>
</dbReference>
<dbReference type="PROSITE" id="PS50109">
    <property type="entry name" value="HIS_KIN"/>
    <property type="match status" value="1"/>
</dbReference>
<comment type="catalytic activity">
    <reaction evidence="1">
        <text>ATP + protein L-histidine = ADP + protein N-phospho-L-histidine.</text>
        <dbReference type="EC" id="2.7.13.3"/>
    </reaction>
</comment>
<feature type="domain" description="Histidine kinase" evidence="14">
    <location>
        <begin position="850"/>
        <end position="1076"/>
    </location>
</feature>
<feature type="domain" description="Response regulatory" evidence="15">
    <location>
        <begin position="1114"/>
        <end position="1229"/>
    </location>
</feature>
<dbReference type="InterPro" id="IPR036890">
    <property type="entry name" value="HATPase_C_sf"/>
</dbReference>
<dbReference type="CDD" id="cd00075">
    <property type="entry name" value="HATPase"/>
    <property type="match status" value="1"/>
</dbReference>
<dbReference type="GO" id="GO:0043565">
    <property type="term" value="F:sequence-specific DNA binding"/>
    <property type="evidence" value="ECO:0007669"/>
    <property type="project" value="InterPro"/>
</dbReference>
<keyword evidence="6" id="KW-0418">Kinase</keyword>
<dbReference type="STRING" id="1048983.EL17_18310"/>
<evidence type="ECO:0000256" key="7">
    <source>
        <dbReference type="ARBA" id="ARBA00022840"/>
    </source>
</evidence>
<dbReference type="CDD" id="cd00082">
    <property type="entry name" value="HisKA"/>
    <property type="match status" value="1"/>
</dbReference>
<dbReference type="SUPFAM" id="SSF55874">
    <property type="entry name" value="ATPase domain of HSP90 chaperone/DNA topoisomerase II/histidine kinase"/>
    <property type="match status" value="1"/>
</dbReference>
<dbReference type="InterPro" id="IPR003661">
    <property type="entry name" value="HisK_dim/P_dom"/>
</dbReference>
<dbReference type="InterPro" id="IPR015943">
    <property type="entry name" value="WD40/YVTN_repeat-like_dom_sf"/>
</dbReference>
<dbReference type="EC" id="2.7.13.3" evidence="2"/>
<protein>
    <recommendedName>
        <fullName evidence="2">histidine kinase</fullName>
        <ecNumber evidence="2">2.7.13.3</ecNumber>
    </recommendedName>
</protein>
<dbReference type="SMART" id="SM00448">
    <property type="entry name" value="REC"/>
    <property type="match status" value="1"/>
</dbReference>
<dbReference type="Pfam" id="PF02518">
    <property type="entry name" value="HATPase_c"/>
    <property type="match status" value="1"/>
</dbReference>
<dbReference type="eggNOG" id="COG0745">
    <property type="taxonomic scope" value="Bacteria"/>
</dbReference>
<dbReference type="SMART" id="SM00342">
    <property type="entry name" value="HTH_ARAC"/>
    <property type="match status" value="1"/>
</dbReference>
<dbReference type="PROSITE" id="PS01124">
    <property type="entry name" value="HTH_ARAC_FAMILY_2"/>
    <property type="match status" value="1"/>
</dbReference>
<feature type="domain" description="HTH araC/xylS-type" evidence="13">
    <location>
        <begin position="1261"/>
        <end position="1360"/>
    </location>
</feature>
<dbReference type="SMART" id="SM00388">
    <property type="entry name" value="HisKA"/>
    <property type="match status" value="1"/>
</dbReference>
<reference evidence="16 17" key="1">
    <citation type="submission" date="2014-04" db="EMBL/GenBank/DDBJ databases">
        <title>Characterization and application of a salt tolerant electro-active bacterium.</title>
        <authorList>
            <person name="Yang L."/>
            <person name="Wei S."/>
            <person name="Tay Q.X.M."/>
        </authorList>
    </citation>
    <scope>NUCLEOTIDE SEQUENCE [LARGE SCALE GENOMIC DNA]</scope>
    <source>
        <strain evidence="16 17">LY1</strain>
    </source>
</reference>
<dbReference type="InterPro" id="IPR009057">
    <property type="entry name" value="Homeodomain-like_sf"/>
</dbReference>
<evidence type="ECO:0000256" key="3">
    <source>
        <dbReference type="ARBA" id="ARBA00022553"/>
    </source>
</evidence>
<dbReference type="Pfam" id="PF07495">
    <property type="entry name" value="Y_Y_Y"/>
    <property type="match status" value="1"/>
</dbReference>
<dbReference type="Gene3D" id="2.130.10.10">
    <property type="entry name" value="YVTN repeat-like/Quinoprotein amine dehydrogenase"/>
    <property type="match status" value="3"/>
</dbReference>
<keyword evidence="9" id="KW-0805">Transcription regulation</keyword>
<evidence type="ECO:0000256" key="12">
    <source>
        <dbReference type="PROSITE-ProRule" id="PRU00169"/>
    </source>
</evidence>
<dbReference type="InterPro" id="IPR011006">
    <property type="entry name" value="CheY-like_superfamily"/>
</dbReference>
<dbReference type="SUPFAM" id="SSF52172">
    <property type="entry name" value="CheY-like"/>
    <property type="match status" value="1"/>
</dbReference>
<dbReference type="InterPro" id="IPR011047">
    <property type="entry name" value="Quinoprotein_ADH-like_sf"/>
</dbReference>
<evidence type="ECO:0000259" key="14">
    <source>
        <dbReference type="PROSITE" id="PS50109"/>
    </source>
</evidence>
<keyword evidence="8" id="KW-0902">Two-component regulatory system</keyword>
<keyword evidence="5" id="KW-0547">Nucleotide-binding</keyword>
<dbReference type="GO" id="GO:0003700">
    <property type="term" value="F:DNA-binding transcription factor activity"/>
    <property type="evidence" value="ECO:0007669"/>
    <property type="project" value="InterPro"/>
</dbReference>
<dbReference type="InterPro" id="IPR001789">
    <property type="entry name" value="Sig_transdc_resp-reg_receiver"/>
</dbReference>
<dbReference type="Pfam" id="PF07494">
    <property type="entry name" value="Reg_prop"/>
    <property type="match status" value="4"/>
</dbReference>
<evidence type="ECO:0000259" key="15">
    <source>
        <dbReference type="PROSITE" id="PS50110"/>
    </source>
</evidence>
<evidence type="ECO:0000256" key="8">
    <source>
        <dbReference type="ARBA" id="ARBA00023012"/>
    </source>
</evidence>
<evidence type="ECO:0000256" key="11">
    <source>
        <dbReference type="ARBA" id="ARBA00023163"/>
    </source>
</evidence>
<evidence type="ECO:0000313" key="16">
    <source>
        <dbReference type="EMBL" id="KEO72690.1"/>
    </source>
</evidence>
<evidence type="ECO:0000313" key="17">
    <source>
        <dbReference type="Proteomes" id="UP000027821"/>
    </source>
</evidence>
<dbReference type="Pfam" id="PF12833">
    <property type="entry name" value="HTH_18"/>
    <property type="match status" value="1"/>
</dbReference>
<dbReference type="InterPro" id="IPR011110">
    <property type="entry name" value="Reg_prop"/>
</dbReference>
<gene>
    <name evidence="16" type="ORF">EL17_18310</name>
</gene>
<dbReference type="PRINTS" id="PR00344">
    <property type="entry name" value="BCTRLSENSOR"/>
</dbReference>
<dbReference type="CDD" id="cd17574">
    <property type="entry name" value="REC_OmpR"/>
    <property type="match status" value="1"/>
</dbReference>
<feature type="modified residue" description="4-aspartylphosphate" evidence="12">
    <location>
        <position position="1162"/>
    </location>
</feature>
<evidence type="ECO:0000256" key="6">
    <source>
        <dbReference type="ARBA" id="ARBA00022777"/>
    </source>
</evidence>
<dbReference type="Proteomes" id="UP000027821">
    <property type="component" value="Unassembled WGS sequence"/>
</dbReference>
<dbReference type="SUPFAM" id="SSF50998">
    <property type="entry name" value="Quinoprotein alcohol dehydrogenase-like"/>
    <property type="match status" value="1"/>
</dbReference>
<dbReference type="FunFam" id="2.60.40.10:FF:000791">
    <property type="entry name" value="Two-component system sensor histidine kinase/response regulator"/>
    <property type="match status" value="1"/>
</dbReference>
<dbReference type="eggNOG" id="COG3292">
    <property type="taxonomic scope" value="Bacteria"/>
</dbReference>
<accession>A0A074KWW2</accession>
<dbReference type="SUPFAM" id="SSF46689">
    <property type="entry name" value="Homeodomain-like"/>
    <property type="match status" value="1"/>
</dbReference>
<dbReference type="SUPFAM" id="SSF63829">
    <property type="entry name" value="Calcium-dependent phosphotriesterase"/>
    <property type="match status" value="1"/>
</dbReference>
<dbReference type="GO" id="GO:0000155">
    <property type="term" value="F:phosphorelay sensor kinase activity"/>
    <property type="evidence" value="ECO:0007669"/>
    <property type="project" value="InterPro"/>
</dbReference>
<dbReference type="InterPro" id="IPR036097">
    <property type="entry name" value="HisK_dim/P_sf"/>
</dbReference>
<dbReference type="PROSITE" id="PS00041">
    <property type="entry name" value="HTH_ARAC_FAMILY_1"/>
    <property type="match status" value="1"/>
</dbReference>
<dbReference type="EMBL" id="JMIH01000024">
    <property type="protein sequence ID" value="KEO72690.1"/>
    <property type="molecule type" value="Genomic_DNA"/>
</dbReference>
<dbReference type="Gene3D" id="3.40.50.2300">
    <property type="match status" value="1"/>
</dbReference>
<dbReference type="SUPFAM" id="SSF47384">
    <property type="entry name" value="Homodimeric domain of signal transducing histidine kinase"/>
    <property type="match status" value="1"/>
</dbReference>
<dbReference type="InterPro" id="IPR013783">
    <property type="entry name" value="Ig-like_fold"/>
</dbReference>
<keyword evidence="4" id="KW-0808">Transferase</keyword>
<dbReference type="InterPro" id="IPR018060">
    <property type="entry name" value="HTH_AraC"/>
</dbReference>
<dbReference type="PANTHER" id="PTHR43547:SF2">
    <property type="entry name" value="HYBRID SIGNAL TRANSDUCTION HISTIDINE KINASE C"/>
    <property type="match status" value="1"/>
</dbReference>
<evidence type="ECO:0000259" key="13">
    <source>
        <dbReference type="PROSITE" id="PS01124"/>
    </source>
</evidence>
<evidence type="ECO:0000256" key="9">
    <source>
        <dbReference type="ARBA" id="ARBA00023015"/>
    </source>
</evidence>
<evidence type="ECO:0000256" key="5">
    <source>
        <dbReference type="ARBA" id="ARBA00022741"/>
    </source>
</evidence>
<keyword evidence="3 12" id="KW-0597">Phosphoprotein</keyword>
<keyword evidence="7" id="KW-0067">ATP-binding</keyword>
<name>A0A074KWW2_9BACT</name>
<dbReference type="InterPro" id="IPR004358">
    <property type="entry name" value="Sig_transdc_His_kin-like_C"/>
</dbReference>
<evidence type="ECO:0000256" key="4">
    <source>
        <dbReference type="ARBA" id="ARBA00022679"/>
    </source>
</evidence>
<dbReference type="SMART" id="SM00387">
    <property type="entry name" value="HATPase_c"/>
    <property type="match status" value="1"/>
</dbReference>
<dbReference type="PROSITE" id="PS50110">
    <property type="entry name" value="RESPONSE_REGULATORY"/>
    <property type="match status" value="1"/>
</dbReference>
<dbReference type="FunFam" id="1.10.287.130:FF:000045">
    <property type="entry name" value="Two-component system sensor histidine kinase/response regulator"/>
    <property type="match status" value="1"/>
</dbReference>
<evidence type="ECO:0000256" key="10">
    <source>
        <dbReference type="ARBA" id="ARBA00023125"/>
    </source>
</evidence>
<dbReference type="eggNOG" id="COG2205">
    <property type="taxonomic scope" value="Bacteria"/>
</dbReference>
<dbReference type="Gene3D" id="1.10.287.130">
    <property type="match status" value="1"/>
</dbReference>
<keyword evidence="17" id="KW-1185">Reference proteome</keyword>
<dbReference type="Gene3D" id="3.30.565.10">
    <property type="entry name" value="Histidine kinase-like ATPase, C-terminal domain"/>
    <property type="match status" value="1"/>
</dbReference>
<dbReference type="FunFam" id="3.30.565.10:FF:000037">
    <property type="entry name" value="Hybrid sensor histidine kinase/response regulator"/>
    <property type="match status" value="1"/>
</dbReference>
<dbReference type="InterPro" id="IPR005467">
    <property type="entry name" value="His_kinase_dom"/>
</dbReference>
<dbReference type="GO" id="GO:0005524">
    <property type="term" value="F:ATP binding"/>
    <property type="evidence" value="ECO:0007669"/>
    <property type="project" value="UniProtKB-KW"/>
</dbReference>
<dbReference type="Pfam" id="PF00512">
    <property type="entry name" value="HisKA"/>
    <property type="match status" value="1"/>
</dbReference>
<dbReference type="InterPro" id="IPR011123">
    <property type="entry name" value="Y_Y_Y"/>
</dbReference>
<comment type="caution">
    <text evidence="16">The sequence shown here is derived from an EMBL/GenBank/DDBJ whole genome shotgun (WGS) entry which is preliminary data.</text>
</comment>
<keyword evidence="10" id="KW-0238">DNA-binding</keyword>
<proteinExistence type="predicted"/>